<comment type="caution">
    <text evidence="8">The sequence shown here is derived from an EMBL/GenBank/DDBJ whole genome shotgun (WGS) entry which is preliminary data.</text>
</comment>
<dbReference type="PANTHER" id="PTHR48060:SF21">
    <property type="entry name" value="L DOMAIN-LIKE PROTEIN"/>
    <property type="match status" value="1"/>
</dbReference>
<keyword evidence="6" id="KW-0325">Glycoprotein</keyword>
<keyword evidence="8" id="KW-0675">Receptor</keyword>
<dbReference type="Pfam" id="PF08263">
    <property type="entry name" value="LRRNT_2"/>
    <property type="match status" value="1"/>
</dbReference>
<sequence length="315" mass="35385">MWRPRSSLPKSWFNGTLTSATFNRSEIVSNMRDICYERSEMEDIFSNSVGLPSKLMYKVIGDLGLEDVNKCVSKNCRRIEHGAGDFNKLFEEIFEEAWSKTNITTDKYALLAFKSSITFDPDDFLSNWSVSSSPCDWVGVTCNLRHRRVHSLNLVNMNLSGTISPHLGNLSFLVELDLSYNNFHGHLSKELVQLRRLKLLNLSSNQFDGEIPTWIGDLPVLQHLVLWFNNFSGIIPLSVSNLSKLETLDWTSNFVEGTIPLEIGTLTNLKILGLGDNKLIGIIPNAISNLSSLEQLILAYNSLSGDPARPHPHTS</sequence>
<dbReference type="GO" id="GO:0016020">
    <property type="term" value="C:membrane"/>
    <property type="evidence" value="ECO:0007669"/>
    <property type="project" value="UniProtKB-SubCell"/>
</dbReference>
<proteinExistence type="predicted"/>
<protein>
    <submittedName>
        <fullName evidence="8">Putative LRR receptor-like serine/threonine-protein kinase</fullName>
    </submittedName>
</protein>
<gene>
    <name evidence="8" type="ORF">G2W53_003689</name>
</gene>
<evidence type="ECO:0000256" key="3">
    <source>
        <dbReference type="ARBA" id="ARBA00022729"/>
    </source>
</evidence>
<keyword evidence="8" id="KW-0808">Transferase</keyword>
<dbReference type="InterPro" id="IPR001611">
    <property type="entry name" value="Leu-rich_rpt"/>
</dbReference>
<evidence type="ECO:0000256" key="1">
    <source>
        <dbReference type="ARBA" id="ARBA00004370"/>
    </source>
</evidence>
<feature type="domain" description="Leucine-rich repeat-containing N-terminal plant-type" evidence="7">
    <location>
        <begin position="105"/>
        <end position="143"/>
    </location>
</feature>
<evidence type="ECO:0000313" key="8">
    <source>
        <dbReference type="EMBL" id="KAF7841391.1"/>
    </source>
</evidence>
<evidence type="ECO:0000256" key="6">
    <source>
        <dbReference type="ARBA" id="ARBA00023180"/>
    </source>
</evidence>
<evidence type="ECO:0000313" key="9">
    <source>
        <dbReference type="Proteomes" id="UP000634136"/>
    </source>
</evidence>
<dbReference type="OrthoDB" id="687555at2759"/>
<dbReference type="PANTHER" id="PTHR48060">
    <property type="entry name" value="DNA DAMAGE-REPAIR/TOLERATION PROTEIN DRT100"/>
    <property type="match status" value="1"/>
</dbReference>
<name>A0A835CG01_9FABA</name>
<keyword evidence="2" id="KW-0433">Leucine-rich repeat</keyword>
<keyword evidence="8" id="KW-0418">Kinase</keyword>
<dbReference type="Gene3D" id="3.80.10.10">
    <property type="entry name" value="Ribonuclease Inhibitor"/>
    <property type="match status" value="3"/>
</dbReference>
<dbReference type="InterPro" id="IPR053211">
    <property type="entry name" value="DNA_repair-toleration"/>
</dbReference>
<organism evidence="8 9">
    <name type="scientific">Senna tora</name>
    <dbReference type="NCBI Taxonomy" id="362788"/>
    <lineage>
        <taxon>Eukaryota</taxon>
        <taxon>Viridiplantae</taxon>
        <taxon>Streptophyta</taxon>
        <taxon>Embryophyta</taxon>
        <taxon>Tracheophyta</taxon>
        <taxon>Spermatophyta</taxon>
        <taxon>Magnoliopsida</taxon>
        <taxon>eudicotyledons</taxon>
        <taxon>Gunneridae</taxon>
        <taxon>Pentapetalae</taxon>
        <taxon>rosids</taxon>
        <taxon>fabids</taxon>
        <taxon>Fabales</taxon>
        <taxon>Fabaceae</taxon>
        <taxon>Caesalpinioideae</taxon>
        <taxon>Cassia clade</taxon>
        <taxon>Senna</taxon>
    </lineage>
</organism>
<evidence type="ECO:0000256" key="2">
    <source>
        <dbReference type="ARBA" id="ARBA00022614"/>
    </source>
</evidence>
<accession>A0A835CG01</accession>
<dbReference type="GO" id="GO:0016301">
    <property type="term" value="F:kinase activity"/>
    <property type="evidence" value="ECO:0007669"/>
    <property type="project" value="UniProtKB-KW"/>
</dbReference>
<dbReference type="SUPFAM" id="SSF52058">
    <property type="entry name" value="L domain-like"/>
    <property type="match status" value="1"/>
</dbReference>
<dbReference type="Pfam" id="PF00560">
    <property type="entry name" value="LRR_1"/>
    <property type="match status" value="4"/>
</dbReference>
<reference evidence="8" key="1">
    <citation type="submission" date="2020-09" db="EMBL/GenBank/DDBJ databases">
        <title>Genome-Enabled Discovery of Anthraquinone Biosynthesis in Senna tora.</title>
        <authorList>
            <person name="Kang S.-H."/>
            <person name="Pandey R.P."/>
            <person name="Lee C.-M."/>
            <person name="Sim J.-S."/>
            <person name="Jeong J.-T."/>
            <person name="Choi B.-S."/>
            <person name="Jung M."/>
            <person name="Ginzburg D."/>
            <person name="Zhao K."/>
            <person name="Won S.Y."/>
            <person name="Oh T.-J."/>
            <person name="Yu Y."/>
            <person name="Kim N.-H."/>
            <person name="Lee O.R."/>
            <person name="Lee T.-H."/>
            <person name="Bashyal P."/>
            <person name="Kim T.-S."/>
            <person name="Lee W.-H."/>
            <person name="Kawkins C."/>
            <person name="Kim C.-K."/>
            <person name="Kim J.S."/>
            <person name="Ahn B.O."/>
            <person name="Rhee S.Y."/>
            <person name="Sohng J.K."/>
        </authorList>
    </citation>
    <scope>NUCLEOTIDE SEQUENCE</scope>
    <source>
        <tissue evidence="8">Leaf</tissue>
    </source>
</reference>
<evidence type="ECO:0000256" key="4">
    <source>
        <dbReference type="ARBA" id="ARBA00022737"/>
    </source>
</evidence>
<dbReference type="EMBL" id="JAAIUW010000002">
    <property type="protein sequence ID" value="KAF7841391.1"/>
    <property type="molecule type" value="Genomic_DNA"/>
</dbReference>
<evidence type="ECO:0000259" key="7">
    <source>
        <dbReference type="Pfam" id="PF08263"/>
    </source>
</evidence>
<keyword evidence="9" id="KW-1185">Reference proteome</keyword>
<dbReference type="Proteomes" id="UP000634136">
    <property type="component" value="Unassembled WGS sequence"/>
</dbReference>
<comment type="subcellular location">
    <subcellularLocation>
        <location evidence="1">Membrane</location>
    </subcellularLocation>
</comment>
<keyword evidence="5" id="KW-0472">Membrane</keyword>
<dbReference type="FunFam" id="3.80.10.10:FF:000565">
    <property type="entry name" value="Leucine-rich repeat receptor-like kinase protein FLORAL ORGAN NUMBER1"/>
    <property type="match status" value="1"/>
</dbReference>
<dbReference type="InterPro" id="IPR032675">
    <property type="entry name" value="LRR_dom_sf"/>
</dbReference>
<dbReference type="InterPro" id="IPR013210">
    <property type="entry name" value="LRR_N_plant-typ"/>
</dbReference>
<dbReference type="AlphaFoldDB" id="A0A835CG01"/>
<dbReference type="FunFam" id="3.80.10.10:FF:000041">
    <property type="entry name" value="LRR receptor-like serine/threonine-protein kinase ERECTA"/>
    <property type="match status" value="1"/>
</dbReference>
<keyword evidence="4" id="KW-0677">Repeat</keyword>
<evidence type="ECO:0000256" key="5">
    <source>
        <dbReference type="ARBA" id="ARBA00023136"/>
    </source>
</evidence>
<keyword evidence="3" id="KW-0732">Signal</keyword>